<dbReference type="KEGG" id="ncs:NCAS_0D02070"/>
<evidence type="ECO:0000259" key="4">
    <source>
        <dbReference type="Pfam" id="PF03364"/>
    </source>
</evidence>
<dbReference type="InterPro" id="IPR005031">
    <property type="entry name" value="COQ10_START"/>
</dbReference>
<feature type="domain" description="Coenzyme Q-binding protein COQ10 START" evidence="4">
    <location>
        <begin position="49"/>
        <end position="184"/>
    </location>
</feature>
<sequence length="210" mass="24057">MSIISVHCTLLKKVYGKSLGTVGRRNLFGLSLGSPEVKEQRYTLLKTINSPPTDVYNVVSEVSQYYKFIPYCTESFVEKRNLLDGKPTIAGLRVGFKQYDEKFVCEVSCKDLLADRDFTVEANSLSHNLFHLLYSKWTIRPHPRRPQTTEVELSLRFKFKSRLYNAVSSIFAKSVTKLVMDAFEKRVFELKRLDPLKSVSSSSSSSSRDY</sequence>
<dbReference type="STRING" id="1064592.G0VDZ8"/>
<dbReference type="Gene3D" id="3.30.530.20">
    <property type="match status" value="1"/>
</dbReference>
<dbReference type="GO" id="GO:0140104">
    <property type="term" value="F:molecular carrier activity"/>
    <property type="evidence" value="ECO:0007669"/>
    <property type="project" value="EnsemblFungi"/>
</dbReference>
<dbReference type="OMA" id="IDGPFKY"/>
<dbReference type="Pfam" id="PF03364">
    <property type="entry name" value="Polyketide_cyc"/>
    <property type="match status" value="1"/>
</dbReference>
<dbReference type="OrthoDB" id="292693at2759"/>
<keyword evidence="6" id="KW-1185">Reference proteome</keyword>
<comment type="similarity">
    <text evidence="1">Belongs to the COQ10 family.</text>
</comment>
<comment type="subunit">
    <text evidence="2">Interacts with coenzyme Q.</text>
</comment>
<dbReference type="GeneID" id="96903395"/>
<dbReference type="GO" id="GO:0048039">
    <property type="term" value="F:ubiquinone binding"/>
    <property type="evidence" value="ECO:0007669"/>
    <property type="project" value="EnsemblFungi"/>
</dbReference>
<reference evidence="5 6" key="1">
    <citation type="journal article" date="2011" name="Proc. Natl. Acad. Sci. U.S.A.">
        <title>Evolutionary erosion of yeast sex chromosomes by mating-type switching accidents.</title>
        <authorList>
            <person name="Gordon J.L."/>
            <person name="Armisen D."/>
            <person name="Proux-Wera E."/>
            <person name="Oheigeartaigh S.S."/>
            <person name="Byrne K.P."/>
            <person name="Wolfe K.H."/>
        </authorList>
    </citation>
    <scope>NUCLEOTIDE SEQUENCE [LARGE SCALE GENOMIC DNA]</scope>
    <source>
        <strain evidence="6">ATCC 76901 / BCRC 22586 / CBS 4309 / NBRC 1992 / NRRL Y-12630</strain>
    </source>
</reference>
<dbReference type="Proteomes" id="UP000001640">
    <property type="component" value="Chromosome 4"/>
</dbReference>
<protein>
    <recommendedName>
        <fullName evidence="4">Coenzyme Q-binding protein COQ10 START domain-containing protein</fullName>
    </recommendedName>
</protein>
<dbReference type="GO" id="GO:0045333">
    <property type="term" value="P:cellular respiration"/>
    <property type="evidence" value="ECO:0007669"/>
    <property type="project" value="InterPro"/>
</dbReference>
<name>G0VDZ8_NAUCA</name>
<dbReference type="HOGENOM" id="CLU_079653_1_2_1"/>
<dbReference type="PANTHER" id="PTHR12901">
    <property type="entry name" value="SPERM PROTEIN HOMOLOG"/>
    <property type="match status" value="1"/>
</dbReference>
<evidence type="ECO:0000256" key="2">
    <source>
        <dbReference type="ARBA" id="ARBA00011814"/>
    </source>
</evidence>
<reference key="2">
    <citation type="submission" date="2011-08" db="EMBL/GenBank/DDBJ databases">
        <title>Genome sequence of Naumovozyma castellii.</title>
        <authorList>
            <person name="Gordon J.L."/>
            <person name="Armisen D."/>
            <person name="Proux-Wera E."/>
            <person name="OhEigeartaigh S.S."/>
            <person name="Byrne K.P."/>
            <person name="Wolfe K.H."/>
        </authorList>
    </citation>
    <scope>NUCLEOTIDE SEQUENCE</scope>
    <source>
        <strain>Type strain:CBS 4309</strain>
    </source>
</reference>
<dbReference type="GO" id="GO:0005743">
    <property type="term" value="C:mitochondrial inner membrane"/>
    <property type="evidence" value="ECO:0007669"/>
    <property type="project" value="EnsemblFungi"/>
</dbReference>
<evidence type="ECO:0000256" key="3">
    <source>
        <dbReference type="ARBA" id="ARBA00024947"/>
    </source>
</evidence>
<dbReference type="AlphaFoldDB" id="G0VDZ8"/>
<dbReference type="CDD" id="cd07813">
    <property type="entry name" value="COQ10p_like"/>
    <property type="match status" value="1"/>
</dbReference>
<dbReference type="eggNOG" id="KOG3177">
    <property type="taxonomic scope" value="Eukaryota"/>
</dbReference>
<organism evidence="5 6">
    <name type="scientific">Naumovozyma castellii</name>
    <name type="common">Yeast</name>
    <name type="synonym">Saccharomyces castellii</name>
    <dbReference type="NCBI Taxonomy" id="27288"/>
    <lineage>
        <taxon>Eukaryota</taxon>
        <taxon>Fungi</taxon>
        <taxon>Dikarya</taxon>
        <taxon>Ascomycota</taxon>
        <taxon>Saccharomycotina</taxon>
        <taxon>Saccharomycetes</taxon>
        <taxon>Saccharomycetales</taxon>
        <taxon>Saccharomycetaceae</taxon>
        <taxon>Naumovozyma</taxon>
    </lineage>
</organism>
<dbReference type="InParanoid" id="G0VDZ8"/>
<dbReference type="SUPFAM" id="SSF55961">
    <property type="entry name" value="Bet v1-like"/>
    <property type="match status" value="1"/>
</dbReference>
<dbReference type="InterPro" id="IPR023393">
    <property type="entry name" value="START-like_dom_sf"/>
</dbReference>
<dbReference type="InterPro" id="IPR044996">
    <property type="entry name" value="COQ10-like"/>
</dbReference>
<dbReference type="RefSeq" id="XP_003676150.1">
    <property type="nucleotide sequence ID" value="XM_003676102.1"/>
</dbReference>
<dbReference type="FunCoup" id="G0VDZ8">
    <property type="interactions" value="153"/>
</dbReference>
<accession>G0VDZ8</accession>
<gene>
    <name evidence="5" type="primary">NCAS0D02070</name>
    <name evidence="5" type="ordered locus">NCAS_0D02070</name>
</gene>
<dbReference type="EMBL" id="HE576755">
    <property type="protein sequence ID" value="CCC69788.1"/>
    <property type="molecule type" value="Genomic_DNA"/>
</dbReference>
<dbReference type="PANTHER" id="PTHR12901:SF10">
    <property type="entry name" value="COENZYME Q-BINDING PROTEIN COQ10, MITOCHONDRIAL"/>
    <property type="match status" value="1"/>
</dbReference>
<proteinExistence type="inferred from homology"/>
<evidence type="ECO:0000313" key="6">
    <source>
        <dbReference type="Proteomes" id="UP000001640"/>
    </source>
</evidence>
<evidence type="ECO:0000313" key="5">
    <source>
        <dbReference type="EMBL" id="CCC69788.1"/>
    </source>
</evidence>
<dbReference type="GO" id="GO:0006744">
    <property type="term" value="P:ubiquinone biosynthetic process"/>
    <property type="evidence" value="ECO:0007669"/>
    <property type="project" value="EnsemblFungi"/>
</dbReference>
<evidence type="ECO:0000256" key="1">
    <source>
        <dbReference type="ARBA" id="ARBA00006885"/>
    </source>
</evidence>
<comment type="function">
    <text evidence="3">Required for the function of coenzyme Q in the respiratory chain. May serve as a chaperone or may be involved in the transport of Q6 from its site of synthesis to the catalytic sites of the respiratory complexes.</text>
</comment>